<evidence type="ECO:0000256" key="5">
    <source>
        <dbReference type="SAM" id="Coils"/>
    </source>
</evidence>
<dbReference type="SUPFAM" id="SSF57845">
    <property type="entry name" value="B-box zinc-binding domain"/>
    <property type="match status" value="1"/>
</dbReference>
<keyword evidence="3" id="KW-0862">Zinc</keyword>
<dbReference type="InterPro" id="IPR003879">
    <property type="entry name" value="Butyrophylin_SPRY"/>
</dbReference>
<dbReference type="Pfam" id="PF13765">
    <property type="entry name" value="PRY"/>
    <property type="match status" value="1"/>
</dbReference>
<dbReference type="PROSITE" id="PS50119">
    <property type="entry name" value="ZF_BBOX"/>
    <property type="match status" value="1"/>
</dbReference>
<reference evidence="9 10" key="1">
    <citation type="submission" date="2024-09" db="EMBL/GenBank/DDBJ databases">
        <title>A chromosome-level genome assembly of Gray's grenadier anchovy, Coilia grayii.</title>
        <authorList>
            <person name="Fu Z."/>
        </authorList>
    </citation>
    <scope>NUCLEOTIDE SEQUENCE [LARGE SCALE GENOMIC DNA]</scope>
    <source>
        <strain evidence="9">G4</strain>
        <tissue evidence="9">Muscle</tissue>
    </source>
</reference>
<dbReference type="Pfam" id="PF00622">
    <property type="entry name" value="SPRY"/>
    <property type="match status" value="1"/>
</dbReference>
<dbReference type="GO" id="GO:0005737">
    <property type="term" value="C:cytoplasm"/>
    <property type="evidence" value="ECO:0007669"/>
    <property type="project" value="UniProtKB-ARBA"/>
</dbReference>
<gene>
    <name evidence="9" type="ORF">ACEWY4_021303</name>
</gene>
<dbReference type="PANTHER" id="PTHR25465:SF5">
    <property type="entry name" value="E3 UBIQUITIN_ISG15 LIGASE TRIM25-RELATED"/>
    <property type="match status" value="1"/>
</dbReference>
<evidence type="ECO:0000256" key="2">
    <source>
        <dbReference type="ARBA" id="ARBA00022771"/>
    </source>
</evidence>
<dbReference type="InterPro" id="IPR013320">
    <property type="entry name" value="ConA-like_dom_sf"/>
</dbReference>
<dbReference type="SMART" id="SM00336">
    <property type="entry name" value="BBOX"/>
    <property type="match status" value="1"/>
</dbReference>
<dbReference type="SUPFAM" id="SSF49899">
    <property type="entry name" value="Concanavalin A-like lectins/glucanases"/>
    <property type="match status" value="1"/>
</dbReference>
<evidence type="ECO:0000259" key="8">
    <source>
        <dbReference type="PROSITE" id="PS50188"/>
    </source>
</evidence>
<dbReference type="EMBL" id="JBHFQA010000018">
    <property type="protein sequence ID" value="KAL2083530.1"/>
    <property type="molecule type" value="Genomic_DNA"/>
</dbReference>
<keyword evidence="5" id="KW-0175">Coiled coil</keyword>
<dbReference type="InterPro" id="IPR058030">
    <property type="entry name" value="TRIM8/14/16/25/29/45/65_CC"/>
</dbReference>
<protein>
    <recommendedName>
        <fullName evidence="11">Tripartite motif-containing protein 16-like</fullName>
    </recommendedName>
</protein>
<dbReference type="CDD" id="cd16040">
    <property type="entry name" value="SPRY_PRY_SNTX"/>
    <property type="match status" value="1"/>
</dbReference>
<accession>A0ABD1JAD8</accession>
<keyword evidence="1" id="KW-0479">Metal-binding</keyword>
<dbReference type="Gene3D" id="3.30.160.60">
    <property type="entry name" value="Classic Zinc Finger"/>
    <property type="match status" value="1"/>
</dbReference>
<evidence type="ECO:0000256" key="1">
    <source>
        <dbReference type="ARBA" id="ARBA00022723"/>
    </source>
</evidence>
<dbReference type="SMART" id="SM00589">
    <property type="entry name" value="PRY"/>
    <property type="match status" value="1"/>
</dbReference>
<feature type="domain" description="B30.2/SPRY" evidence="8">
    <location>
        <begin position="308"/>
        <end position="496"/>
    </location>
</feature>
<evidence type="ECO:0000313" key="10">
    <source>
        <dbReference type="Proteomes" id="UP001591681"/>
    </source>
</evidence>
<sequence length="496" mass="56786">MSRSSSRMDRDRYSTLEKPRRSSPRGGGRPSSRLSDRFNPGSVMCDFCMGKKSKAVKSCLTCLASYCETHLYSHYEYPAFMKHKLVTATGQLREEICAEHDKLLEVFCRTDQSCICVMCLMDEHKKHDIVSAAAERTEKQKQLAAKLMMSQEKIEDRVKKWKELRQAVESLKNSAQQVLEENERVFAELIQSLQRRHVEVKQLILAQEKATVGRAESHLDRMEEEIMLLRKRHNDLEMLSHTDDHIHFLLSWQSLSAPSGYEDLTKVALAPSFSFEPTKRTIAELKTQLEEVTQVEFSKISSTVDDVRILQTLEPKKREEFLQYSCQPTLDPSTTHKNLHLSRGNTAVAMTTEVQPYADHPDRFDHWQQVLCTQGLMGKRCYWEVDWSGTEVDIAVAYRGIRRKGNGNESSFGWNDHSWSLYCSDAKFTFTHNGKTTTIPVPGSMRVGVYLDQRAGTLAFYSVADPMVLLHQVQTTFTEPLYPGFGVWGYGTTVKL</sequence>
<dbReference type="Pfam" id="PF25600">
    <property type="entry name" value="TRIM_CC"/>
    <property type="match status" value="1"/>
</dbReference>
<dbReference type="InterPro" id="IPR006574">
    <property type="entry name" value="PRY"/>
</dbReference>
<evidence type="ECO:0000313" key="9">
    <source>
        <dbReference type="EMBL" id="KAL2083530.1"/>
    </source>
</evidence>
<keyword evidence="10" id="KW-1185">Reference proteome</keyword>
<evidence type="ECO:0000259" key="7">
    <source>
        <dbReference type="PROSITE" id="PS50119"/>
    </source>
</evidence>
<feature type="compositionally biased region" description="Basic and acidic residues" evidence="6">
    <location>
        <begin position="1"/>
        <end position="20"/>
    </location>
</feature>
<dbReference type="InterPro" id="IPR051051">
    <property type="entry name" value="E3_ubiq-ligase_TRIM/RNF"/>
</dbReference>
<keyword evidence="2 4" id="KW-0863">Zinc-finger</keyword>
<feature type="coiled-coil region" evidence="5">
    <location>
        <begin position="161"/>
        <end position="239"/>
    </location>
</feature>
<dbReference type="Pfam" id="PF00643">
    <property type="entry name" value="zf-B_box"/>
    <property type="match status" value="1"/>
</dbReference>
<dbReference type="PRINTS" id="PR01407">
    <property type="entry name" value="BUTYPHLNCDUF"/>
</dbReference>
<evidence type="ECO:0000256" key="3">
    <source>
        <dbReference type="ARBA" id="ARBA00022833"/>
    </source>
</evidence>
<evidence type="ECO:0000256" key="4">
    <source>
        <dbReference type="PROSITE-ProRule" id="PRU00024"/>
    </source>
</evidence>
<dbReference type="SMART" id="SM00449">
    <property type="entry name" value="SPRY"/>
    <property type="match status" value="1"/>
</dbReference>
<name>A0ABD1JAD8_9TELE</name>
<evidence type="ECO:0000256" key="6">
    <source>
        <dbReference type="SAM" id="MobiDB-lite"/>
    </source>
</evidence>
<feature type="region of interest" description="Disordered" evidence="6">
    <location>
        <begin position="1"/>
        <end position="35"/>
    </location>
</feature>
<dbReference type="AlphaFoldDB" id="A0ABD1JAD8"/>
<dbReference type="PANTHER" id="PTHR25465">
    <property type="entry name" value="B-BOX DOMAIN CONTAINING"/>
    <property type="match status" value="1"/>
</dbReference>
<organism evidence="9 10">
    <name type="scientific">Coilia grayii</name>
    <name type="common">Gray's grenadier anchovy</name>
    <dbReference type="NCBI Taxonomy" id="363190"/>
    <lineage>
        <taxon>Eukaryota</taxon>
        <taxon>Metazoa</taxon>
        <taxon>Chordata</taxon>
        <taxon>Craniata</taxon>
        <taxon>Vertebrata</taxon>
        <taxon>Euteleostomi</taxon>
        <taxon>Actinopterygii</taxon>
        <taxon>Neopterygii</taxon>
        <taxon>Teleostei</taxon>
        <taxon>Clupei</taxon>
        <taxon>Clupeiformes</taxon>
        <taxon>Clupeoidei</taxon>
        <taxon>Engraulidae</taxon>
        <taxon>Coilinae</taxon>
        <taxon>Coilia</taxon>
    </lineage>
</organism>
<evidence type="ECO:0008006" key="11">
    <source>
        <dbReference type="Google" id="ProtNLM"/>
    </source>
</evidence>
<dbReference type="Proteomes" id="UP001591681">
    <property type="component" value="Unassembled WGS sequence"/>
</dbReference>
<proteinExistence type="predicted"/>
<dbReference type="InterPro" id="IPR001870">
    <property type="entry name" value="B30.2/SPRY"/>
</dbReference>
<feature type="domain" description="B box-type" evidence="7">
    <location>
        <begin position="92"/>
        <end position="132"/>
    </location>
</feature>
<dbReference type="InterPro" id="IPR000315">
    <property type="entry name" value="Znf_B-box"/>
</dbReference>
<dbReference type="GO" id="GO:0008270">
    <property type="term" value="F:zinc ion binding"/>
    <property type="evidence" value="ECO:0007669"/>
    <property type="project" value="UniProtKB-KW"/>
</dbReference>
<dbReference type="InterPro" id="IPR003877">
    <property type="entry name" value="SPRY_dom"/>
</dbReference>
<dbReference type="CDD" id="cd19769">
    <property type="entry name" value="Bbox2_TRIM16-like"/>
    <property type="match status" value="1"/>
</dbReference>
<comment type="caution">
    <text evidence="9">The sequence shown here is derived from an EMBL/GenBank/DDBJ whole genome shotgun (WGS) entry which is preliminary data.</text>
</comment>
<dbReference type="Gene3D" id="4.10.830.40">
    <property type="match status" value="1"/>
</dbReference>
<dbReference type="PROSITE" id="PS50188">
    <property type="entry name" value="B302_SPRY"/>
    <property type="match status" value="1"/>
</dbReference>
<dbReference type="Gene3D" id="2.60.120.920">
    <property type="match status" value="1"/>
</dbReference>
<dbReference type="InterPro" id="IPR043136">
    <property type="entry name" value="B30.2/SPRY_sf"/>
</dbReference>